<dbReference type="RefSeq" id="WP_175381854.1">
    <property type="nucleotide sequence ID" value="NZ_CBCRYD010000030.1"/>
</dbReference>
<keyword evidence="3" id="KW-1185">Reference proteome</keyword>
<sequence length="80" mass="9083">MSSKQKISWAPLTIVGTLVIILGFSSMYTVQEKEVALVTTFGKVTDENTQGLHFKWPWPFKKLKKTTSIKRIVLRLGSDK</sequence>
<name>A0ABX2MLJ1_9BACL</name>
<gene>
    <name evidence="2" type="ORF">HP548_12615</name>
</gene>
<accession>A0ABX2MLJ1</accession>
<evidence type="ECO:0000313" key="2">
    <source>
        <dbReference type="EMBL" id="NUU54919.1"/>
    </source>
</evidence>
<dbReference type="Proteomes" id="UP000577724">
    <property type="component" value="Unassembled WGS sequence"/>
</dbReference>
<reference evidence="2 3" key="1">
    <citation type="submission" date="2020-05" db="EMBL/GenBank/DDBJ databases">
        <title>Genome Sequencing of Type Strains.</title>
        <authorList>
            <person name="Lemaire J.F."/>
            <person name="Inderbitzin P."/>
            <person name="Gregorio O.A."/>
            <person name="Collins S.B."/>
            <person name="Wespe N."/>
            <person name="Knight-Connoni V."/>
        </authorList>
    </citation>
    <scope>NUCLEOTIDE SEQUENCE [LARGE SCALE GENOMIC DNA]</scope>
    <source>
        <strain evidence="2 3">DSM 19942</strain>
    </source>
</reference>
<evidence type="ECO:0008006" key="4">
    <source>
        <dbReference type="Google" id="ProtNLM"/>
    </source>
</evidence>
<dbReference type="EMBL" id="JABMCC010000107">
    <property type="protein sequence ID" value="NUU54919.1"/>
    <property type="molecule type" value="Genomic_DNA"/>
</dbReference>
<organism evidence="2 3">
    <name type="scientific">Paenibacillus taichungensis</name>
    <dbReference type="NCBI Taxonomy" id="484184"/>
    <lineage>
        <taxon>Bacteria</taxon>
        <taxon>Bacillati</taxon>
        <taxon>Bacillota</taxon>
        <taxon>Bacilli</taxon>
        <taxon>Bacillales</taxon>
        <taxon>Paenibacillaceae</taxon>
        <taxon>Paenibacillus</taxon>
    </lineage>
</organism>
<protein>
    <recommendedName>
        <fullName evidence="4">Band 7 domain-containing protein</fullName>
    </recommendedName>
</protein>
<keyword evidence="1" id="KW-1133">Transmembrane helix</keyword>
<evidence type="ECO:0000313" key="3">
    <source>
        <dbReference type="Proteomes" id="UP000577724"/>
    </source>
</evidence>
<dbReference type="GeneID" id="97131559"/>
<feature type="transmembrane region" description="Helical" evidence="1">
    <location>
        <begin position="7"/>
        <end position="28"/>
    </location>
</feature>
<comment type="caution">
    <text evidence="2">The sequence shown here is derived from an EMBL/GenBank/DDBJ whole genome shotgun (WGS) entry which is preliminary data.</text>
</comment>
<proteinExistence type="predicted"/>
<evidence type="ECO:0000256" key="1">
    <source>
        <dbReference type="SAM" id="Phobius"/>
    </source>
</evidence>
<keyword evidence="1" id="KW-0472">Membrane</keyword>
<keyword evidence="1" id="KW-0812">Transmembrane</keyword>